<dbReference type="GO" id="GO:0016874">
    <property type="term" value="F:ligase activity"/>
    <property type="evidence" value="ECO:0007669"/>
    <property type="project" value="UniProtKB-KW"/>
</dbReference>
<feature type="domain" description="AMP-binding enzyme C-terminal" evidence="11">
    <location>
        <begin position="955"/>
        <end position="1033"/>
    </location>
</feature>
<dbReference type="InterPro" id="IPR010977">
    <property type="entry name" value="Aromatic_deC"/>
</dbReference>
<dbReference type="GO" id="GO:0016831">
    <property type="term" value="F:carboxy-lyase activity"/>
    <property type="evidence" value="ECO:0007669"/>
    <property type="project" value="InterPro"/>
</dbReference>
<dbReference type="Gene3D" id="3.30.300.30">
    <property type="match status" value="1"/>
</dbReference>
<dbReference type="Gene3D" id="1.20.1340.10">
    <property type="entry name" value="dopa decarboxylase, N-terminal domain"/>
    <property type="match status" value="1"/>
</dbReference>
<feature type="domain" description="AMP-dependent synthetase/ligase" evidence="10">
    <location>
        <begin position="514"/>
        <end position="904"/>
    </location>
</feature>
<dbReference type="PROSITE" id="PS00455">
    <property type="entry name" value="AMP_BINDING"/>
    <property type="match status" value="1"/>
</dbReference>
<dbReference type="AlphaFoldDB" id="A0AAF0ER65"/>
<dbReference type="InterPro" id="IPR015421">
    <property type="entry name" value="PyrdxlP-dep_Trfase_major"/>
</dbReference>
<feature type="modified residue" description="N6-(pyridoxal phosphate)lysine" evidence="9">
    <location>
        <position position="319"/>
    </location>
</feature>
<dbReference type="PANTHER" id="PTHR43859">
    <property type="entry name" value="ACYL-ACTIVATING ENZYME"/>
    <property type="match status" value="1"/>
</dbReference>
<dbReference type="Pfam" id="PF00501">
    <property type="entry name" value="AMP-binding"/>
    <property type="match status" value="1"/>
</dbReference>
<comment type="cofactor">
    <cofactor evidence="1 9">
        <name>pyridoxal 5'-phosphate</name>
        <dbReference type="ChEBI" id="CHEBI:597326"/>
    </cofactor>
</comment>
<evidence type="ECO:0000256" key="3">
    <source>
        <dbReference type="ARBA" id="ARBA00009533"/>
    </source>
</evidence>
<evidence type="ECO:0000313" key="12">
    <source>
        <dbReference type="EMBL" id="WFD33545.1"/>
    </source>
</evidence>
<dbReference type="GO" id="GO:0006520">
    <property type="term" value="P:amino acid metabolic process"/>
    <property type="evidence" value="ECO:0007669"/>
    <property type="project" value="InterPro"/>
</dbReference>
<dbReference type="PROSITE" id="PS00392">
    <property type="entry name" value="DDC_GAD_HDC_YDC"/>
    <property type="match status" value="1"/>
</dbReference>
<dbReference type="InterPro" id="IPR021115">
    <property type="entry name" value="Pyridoxal-P_BS"/>
</dbReference>
<evidence type="ECO:0000256" key="4">
    <source>
        <dbReference type="ARBA" id="ARBA00022598"/>
    </source>
</evidence>
<dbReference type="InterPro" id="IPR015424">
    <property type="entry name" value="PyrdxlP-dep_Trfase"/>
</dbReference>
<protein>
    <submittedName>
        <fullName evidence="12">Cellulase</fullName>
        <ecNumber evidence="12">3.2.1.4</ecNumber>
    </submittedName>
</protein>
<reference evidence="12" key="1">
    <citation type="submission" date="2023-03" db="EMBL/GenBank/DDBJ databases">
        <title>Mating type loci evolution in Malassezia.</title>
        <authorList>
            <person name="Coelho M.A."/>
        </authorList>
    </citation>
    <scope>NUCLEOTIDE SEQUENCE</scope>
    <source>
        <strain evidence="12">CBS 11721</strain>
    </source>
</reference>
<evidence type="ECO:0000256" key="9">
    <source>
        <dbReference type="PIRSR" id="PIRSR602129-50"/>
    </source>
</evidence>
<proteinExistence type="inferred from homology"/>
<dbReference type="SUPFAM" id="SSF56801">
    <property type="entry name" value="Acetyl-CoA synthetase-like"/>
    <property type="match status" value="1"/>
</dbReference>
<dbReference type="SUPFAM" id="SSF53383">
    <property type="entry name" value="PLP-dependent transferases"/>
    <property type="match status" value="1"/>
</dbReference>
<sequence>MDREAFRQAGYRAIDRICDYFDTLDQRPVAAQVQRGFLAEALPDHAPEEGEPWSAIEADYDAHILRGTTHWQHPSFMAFFPSNVTYEGILADMYAAATNNPGFNWAASPSFTELEFLVLDWIAKMLGLAPAFHSNDPAHEGGGVITASASEACLTAAIAAREAALRQIREEDAPDLATSDAAAAWRGTASSRLVMYATTQTHSIAAKAAMILGLRFRALEVRLEDEYALRGDTLRAAIEEDTARGLVPFMLVATYGTTSTCAIDNIPEVCAVAREYPKMWVHIDAAYGGVTFALPEARPEAALEAINADCHSFSTNLHKWGLVNIECSPLWVRDRRWLVAALSITPEYLKTSGVPQESVTDLRNMQITLGRRFRGLRVWCVLRSYGVSGFRAHLRHSIALGQLFARLVAAHPRIELPVPPRWGLVVFNVPESAGGDEATRRMYAALEEHNAQLMLTPTVLPGIGYAHNTNMAPPHAWAPSVTPDVPMDTRVRAPNGTPHYRSQLSPITLLPRAALIAPNKVAVVHPEAGYSFTYAEFAERALSLAFALRTVPGWQQGDRVAIISPNVPLILEAHYGVPAAGGVLTPLNYRLTARELEYILDHSGARVVLVDHEVAGSLPAMPPGVTLIISHDSGGRDKRDPYEAFLDAGRKAWAAAQDDAAAAGSVARDWGLLELPADEETTMALSYTSGTTGPPKGVVTTHRGSFLSAVTNALDSGLNSSSVYLWVLPMFHCCGWGFPWAVTSVMGTHYMLRRVDYSLIWDALISGGVTHYAGAPTVQLGVVHHPKAQRLDRVVRVSVAASAPTATLLEHMEHLNLVPVHVYGLTESYGPTVRRYADPAWYDLDVASRARLQARQGHAYVSADECRVVRADLDAHGELVDVARDGKESGEIVLRGNLVLKEYYRNPDATAEATRGGWFHTGDMAVRHPGGEIQIVDRAKDIIISGGENVSSLAVEQELSTHPWVAECAVVARPNRFWGETVHAVVVLRPGYTSEKGNAPNILQQHCRRNLSGFSVPRSFSFVDALPKTSTGKIQKLALREHVAKL</sequence>
<evidence type="ECO:0000256" key="7">
    <source>
        <dbReference type="ARBA" id="ARBA00023098"/>
    </source>
</evidence>
<dbReference type="Gene3D" id="3.40.50.12780">
    <property type="entry name" value="N-terminal domain of ligase-like"/>
    <property type="match status" value="1"/>
</dbReference>
<dbReference type="InterPro" id="IPR020845">
    <property type="entry name" value="AMP-binding_CS"/>
</dbReference>
<dbReference type="InterPro" id="IPR002129">
    <property type="entry name" value="PyrdxlP-dep_de-COase"/>
</dbReference>
<organism evidence="12 13">
    <name type="scientific">Malassezia cuniculi</name>
    <dbReference type="NCBI Taxonomy" id="948313"/>
    <lineage>
        <taxon>Eukaryota</taxon>
        <taxon>Fungi</taxon>
        <taxon>Dikarya</taxon>
        <taxon>Basidiomycota</taxon>
        <taxon>Ustilaginomycotina</taxon>
        <taxon>Malasseziomycetes</taxon>
        <taxon>Malasseziales</taxon>
        <taxon>Malasseziaceae</taxon>
        <taxon>Malassezia</taxon>
    </lineage>
</organism>
<keyword evidence="7" id="KW-0443">Lipid metabolism</keyword>
<dbReference type="PRINTS" id="PR00800">
    <property type="entry name" value="YHDCRBOXLASE"/>
</dbReference>
<dbReference type="InterPro" id="IPR015422">
    <property type="entry name" value="PyrdxlP-dep_Trfase_small"/>
</dbReference>
<dbReference type="InterPro" id="IPR000873">
    <property type="entry name" value="AMP-dep_synth/lig_dom"/>
</dbReference>
<evidence type="ECO:0000256" key="8">
    <source>
        <dbReference type="ARBA" id="ARBA00023239"/>
    </source>
</evidence>
<dbReference type="InterPro" id="IPR025110">
    <property type="entry name" value="AMP-bd_C"/>
</dbReference>
<keyword evidence="12" id="KW-0326">Glycosidase</keyword>
<keyword evidence="5" id="KW-0276">Fatty acid metabolism</keyword>
<accession>A0AAF0ER65</accession>
<evidence type="ECO:0000256" key="1">
    <source>
        <dbReference type="ARBA" id="ARBA00001933"/>
    </source>
</evidence>
<keyword evidence="4" id="KW-0436">Ligase</keyword>
<evidence type="ECO:0000259" key="10">
    <source>
        <dbReference type="Pfam" id="PF00501"/>
    </source>
</evidence>
<evidence type="ECO:0000256" key="2">
    <source>
        <dbReference type="ARBA" id="ARBA00006432"/>
    </source>
</evidence>
<dbReference type="GO" id="GO:0006631">
    <property type="term" value="P:fatty acid metabolic process"/>
    <property type="evidence" value="ECO:0007669"/>
    <property type="project" value="UniProtKB-KW"/>
</dbReference>
<evidence type="ECO:0000313" key="13">
    <source>
        <dbReference type="Proteomes" id="UP001219933"/>
    </source>
</evidence>
<keyword evidence="12" id="KW-0378">Hydrolase</keyword>
<comment type="similarity">
    <text evidence="2">Belongs to the ATP-dependent AMP-binding enzyme family.</text>
</comment>
<dbReference type="Pfam" id="PF00282">
    <property type="entry name" value="Pyridoxal_deC"/>
    <property type="match status" value="1"/>
</dbReference>
<dbReference type="EC" id="3.2.1.4" evidence="12"/>
<gene>
    <name evidence="12" type="ORF">MCUN1_000358</name>
</gene>
<evidence type="ECO:0000256" key="5">
    <source>
        <dbReference type="ARBA" id="ARBA00022832"/>
    </source>
</evidence>
<evidence type="ECO:0000259" key="11">
    <source>
        <dbReference type="Pfam" id="PF13193"/>
    </source>
</evidence>
<name>A0AAF0ER65_9BASI</name>
<dbReference type="GO" id="GO:0008810">
    <property type="term" value="F:cellulase activity"/>
    <property type="evidence" value="ECO:0007669"/>
    <property type="project" value="UniProtKB-EC"/>
</dbReference>
<dbReference type="EMBL" id="CP119877">
    <property type="protein sequence ID" value="WFD33545.1"/>
    <property type="molecule type" value="Genomic_DNA"/>
</dbReference>
<keyword evidence="13" id="KW-1185">Reference proteome</keyword>
<dbReference type="Proteomes" id="UP001219933">
    <property type="component" value="Chromosome 1"/>
</dbReference>
<keyword evidence="6 9" id="KW-0663">Pyridoxal phosphate</keyword>
<dbReference type="Gene3D" id="3.90.1150.10">
    <property type="entry name" value="Aspartate Aminotransferase, domain 1"/>
    <property type="match status" value="1"/>
</dbReference>
<keyword evidence="8" id="KW-0456">Lyase</keyword>
<comment type="similarity">
    <text evidence="3">Belongs to the group II decarboxylase family.</text>
</comment>
<dbReference type="Pfam" id="PF13193">
    <property type="entry name" value="AMP-binding_C"/>
    <property type="match status" value="1"/>
</dbReference>
<dbReference type="InterPro" id="IPR042099">
    <property type="entry name" value="ANL_N_sf"/>
</dbReference>
<dbReference type="GO" id="GO:0030170">
    <property type="term" value="F:pyridoxal phosphate binding"/>
    <property type="evidence" value="ECO:0007669"/>
    <property type="project" value="InterPro"/>
</dbReference>
<dbReference type="Gene3D" id="3.40.640.10">
    <property type="entry name" value="Type I PLP-dependent aspartate aminotransferase-like (Major domain)"/>
    <property type="match status" value="1"/>
</dbReference>
<dbReference type="InterPro" id="IPR045851">
    <property type="entry name" value="AMP-bd_C_sf"/>
</dbReference>
<dbReference type="PANTHER" id="PTHR43859:SF4">
    <property type="entry name" value="BUTANOATE--COA LIGASE AAE1-RELATED"/>
    <property type="match status" value="1"/>
</dbReference>
<evidence type="ECO:0000256" key="6">
    <source>
        <dbReference type="ARBA" id="ARBA00022898"/>
    </source>
</evidence>